<keyword evidence="3" id="KW-1185">Reference proteome</keyword>
<evidence type="ECO:0000313" key="3">
    <source>
        <dbReference type="Proteomes" id="UP001303222"/>
    </source>
</evidence>
<keyword evidence="1" id="KW-0812">Transmembrane</keyword>
<dbReference type="Proteomes" id="UP001303222">
    <property type="component" value="Unassembled WGS sequence"/>
</dbReference>
<organism evidence="2 3">
    <name type="scientific">Pseudoneurospora amorphoporcata</name>
    <dbReference type="NCBI Taxonomy" id="241081"/>
    <lineage>
        <taxon>Eukaryota</taxon>
        <taxon>Fungi</taxon>
        <taxon>Dikarya</taxon>
        <taxon>Ascomycota</taxon>
        <taxon>Pezizomycotina</taxon>
        <taxon>Sordariomycetes</taxon>
        <taxon>Sordariomycetidae</taxon>
        <taxon>Sordariales</taxon>
        <taxon>Sordariaceae</taxon>
        <taxon>Pseudoneurospora</taxon>
    </lineage>
</organism>
<reference evidence="2" key="1">
    <citation type="journal article" date="2023" name="Mol. Phylogenet. Evol.">
        <title>Genome-scale phylogeny and comparative genomics of the fungal order Sordariales.</title>
        <authorList>
            <person name="Hensen N."/>
            <person name="Bonometti L."/>
            <person name="Westerberg I."/>
            <person name="Brannstrom I.O."/>
            <person name="Guillou S."/>
            <person name="Cros-Aarteil S."/>
            <person name="Calhoun S."/>
            <person name="Haridas S."/>
            <person name="Kuo A."/>
            <person name="Mondo S."/>
            <person name="Pangilinan J."/>
            <person name="Riley R."/>
            <person name="LaButti K."/>
            <person name="Andreopoulos B."/>
            <person name="Lipzen A."/>
            <person name="Chen C."/>
            <person name="Yan M."/>
            <person name="Daum C."/>
            <person name="Ng V."/>
            <person name="Clum A."/>
            <person name="Steindorff A."/>
            <person name="Ohm R.A."/>
            <person name="Martin F."/>
            <person name="Silar P."/>
            <person name="Natvig D.O."/>
            <person name="Lalanne C."/>
            <person name="Gautier V."/>
            <person name="Ament-Velasquez S.L."/>
            <person name="Kruys A."/>
            <person name="Hutchinson M.I."/>
            <person name="Powell A.J."/>
            <person name="Barry K."/>
            <person name="Miller A.N."/>
            <person name="Grigoriev I.V."/>
            <person name="Debuchy R."/>
            <person name="Gladieux P."/>
            <person name="Hiltunen Thoren M."/>
            <person name="Johannesson H."/>
        </authorList>
    </citation>
    <scope>NUCLEOTIDE SEQUENCE</scope>
    <source>
        <strain evidence="2">CBS 626.80</strain>
    </source>
</reference>
<name>A0AAN6NTZ2_9PEZI</name>
<protein>
    <submittedName>
        <fullName evidence="2">Uncharacterized protein</fullName>
    </submittedName>
</protein>
<reference evidence="2" key="2">
    <citation type="submission" date="2023-06" db="EMBL/GenBank/DDBJ databases">
        <authorList>
            <consortium name="Lawrence Berkeley National Laboratory"/>
            <person name="Mondo S.J."/>
            <person name="Hensen N."/>
            <person name="Bonometti L."/>
            <person name="Westerberg I."/>
            <person name="Brannstrom I.O."/>
            <person name="Guillou S."/>
            <person name="Cros-Aarteil S."/>
            <person name="Calhoun S."/>
            <person name="Haridas S."/>
            <person name="Kuo A."/>
            <person name="Pangilinan J."/>
            <person name="Riley R."/>
            <person name="Labutti K."/>
            <person name="Andreopoulos B."/>
            <person name="Lipzen A."/>
            <person name="Chen C."/>
            <person name="Yanf M."/>
            <person name="Daum C."/>
            <person name="Ng V."/>
            <person name="Clum A."/>
            <person name="Steindorff A."/>
            <person name="Ohm R."/>
            <person name="Martin F."/>
            <person name="Silar P."/>
            <person name="Natvig D."/>
            <person name="Lalanne C."/>
            <person name="Gautier V."/>
            <person name="Ament-Velasquez S.L."/>
            <person name="Kruys A."/>
            <person name="Hutchinson M.I."/>
            <person name="Powell A.J."/>
            <person name="Barry K."/>
            <person name="Miller A.N."/>
            <person name="Grigoriev I.V."/>
            <person name="Debuchy R."/>
            <person name="Gladieux P."/>
            <person name="Thoren M.H."/>
            <person name="Johannesson H."/>
        </authorList>
    </citation>
    <scope>NUCLEOTIDE SEQUENCE</scope>
    <source>
        <strain evidence="2">CBS 626.80</strain>
    </source>
</reference>
<keyword evidence="1" id="KW-1133">Transmembrane helix</keyword>
<keyword evidence="1" id="KW-0472">Membrane</keyword>
<dbReference type="AlphaFoldDB" id="A0AAN6NTZ2"/>
<gene>
    <name evidence="2" type="ORF">QBC32DRAFT_3923</name>
</gene>
<dbReference type="EMBL" id="MU859160">
    <property type="protein sequence ID" value="KAK3950981.1"/>
    <property type="molecule type" value="Genomic_DNA"/>
</dbReference>
<feature type="transmembrane region" description="Helical" evidence="1">
    <location>
        <begin position="16"/>
        <end position="37"/>
    </location>
</feature>
<sequence>MDFTSLWQPLPSSSRAISLLVPLSTASLYVSLALTLLSEERIHTTLRASYHCAPDMIAHGIATSWTHYHNRQRLTPWQSPVPRLQPTQRAVGLTRSKLSCRVLNRCWKYGAIH</sequence>
<comment type="caution">
    <text evidence="2">The sequence shown here is derived from an EMBL/GenBank/DDBJ whole genome shotgun (WGS) entry which is preliminary data.</text>
</comment>
<evidence type="ECO:0000313" key="2">
    <source>
        <dbReference type="EMBL" id="KAK3950981.1"/>
    </source>
</evidence>
<evidence type="ECO:0000256" key="1">
    <source>
        <dbReference type="SAM" id="Phobius"/>
    </source>
</evidence>
<proteinExistence type="predicted"/>
<accession>A0AAN6NTZ2</accession>